<dbReference type="SUPFAM" id="SSF117130">
    <property type="entry name" value="CsrA-like"/>
    <property type="match status" value="1"/>
</dbReference>
<accession>A0A6J7WDE5</accession>
<sequence length="75" mass="8352">MLMLSRTPSEGIVISDRSGNVLVRMTVTEMIGNKVKIGFVADQEIVIDRDEVWRAKEAKKSDIYPVKLTEPGSSD</sequence>
<organism evidence="1">
    <name type="scientific">uncultured Caudovirales phage</name>
    <dbReference type="NCBI Taxonomy" id="2100421"/>
    <lineage>
        <taxon>Viruses</taxon>
        <taxon>Duplodnaviria</taxon>
        <taxon>Heunggongvirae</taxon>
        <taxon>Uroviricota</taxon>
        <taxon>Caudoviricetes</taxon>
        <taxon>Peduoviridae</taxon>
        <taxon>Maltschvirus</taxon>
        <taxon>Maltschvirus maltsch</taxon>
    </lineage>
</organism>
<dbReference type="Gene3D" id="2.60.40.4380">
    <property type="entry name" value="Translational regulator CsrA"/>
    <property type="match status" value="1"/>
</dbReference>
<dbReference type="GO" id="GO:0003723">
    <property type="term" value="F:RNA binding"/>
    <property type="evidence" value="ECO:0007669"/>
    <property type="project" value="InterPro"/>
</dbReference>
<proteinExistence type="predicted"/>
<dbReference type="InterPro" id="IPR003751">
    <property type="entry name" value="CsrA"/>
</dbReference>
<dbReference type="EMBL" id="LR798229">
    <property type="protein sequence ID" value="CAB5207047.1"/>
    <property type="molecule type" value="Genomic_DNA"/>
</dbReference>
<gene>
    <name evidence="1" type="ORF">UFOVP184_18</name>
</gene>
<name>A0A6J7WDE5_9CAUD</name>
<dbReference type="GO" id="GO:0006402">
    <property type="term" value="P:mRNA catabolic process"/>
    <property type="evidence" value="ECO:0007669"/>
    <property type="project" value="InterPro"/>
</dbReference>
<dbReference type="GO" id="GO:0006109">
    <property type="term" value="P:regulation of carbohydrate metabolic process"/>
    <property type="evidence" value="ECO:0007669"/>
    <property type="project" value="InterPro"/>
</dbReference>
<reference evidence="1" key="1">
    <citation type="submission" date="2020-05" db="EMBL/GenBank/DDBJ databases">
        <authorList>
            <person name="Chiriac C."/>
            <person name="Salcher M."/>
            <person name="Ghai R."/>
            <person name="Kavagutti S V."/>
        </authorList>
    </citation>
    <scope>NUCLEOTIDE SEQUENCE</scope>
</reference>
<dbReference type="InterPro" id="IPR036107">
    <property type="entry name" value="CsrA_sf"/>
</dbReference>
<evidence type="ECO:0000313" key="1">
    <source>
        <dbReference type="EMBL" id="CAB5207047.1"/>
    </source>
</evidence>
<dbReference type="Pfam" id="PF02599">
    <property type="entry name" value="CsrA"/>
    <property type="match status" value="1"/>
</dbReference>
<protein>
    <submittedName>
        <fullName evidence="1">CsrA Carbon storage regulator</fullName>
    </submittedName>
</protein>